<dbReference type="SUPFAM" id="SSF81901">
    <property type="entry name" value="HCP-like"/>
    <property type="match status" value="2"/>
</dbReference>
<dbReference type="InterPro" id="IPR011990">
    <property type="entry name" value="TPR-like_helical_dom_sf"/>
</dbReference>
<reference evidence="2 3" key="1">
    <citation type="submission" date="2009-11" db="EMBL/GenBank/DDBJ databases">
        <title>Annotation of Allomyces macrogynus ATCC 38327.</title>
        <authorList>
            <consortium name="The Broad Institute Genome Sequencing Platform"/>
            <person name="Russ C."/>
            <person name="Cuomo C."/>
            <person name="Burger G."/>
            <person name="Gray M.W."/>
            <person name="Holland P.W.H."/>
            <person name="King N."/>
            <person name="Lang F.B.F."/>
            <person name="Roger A.J."/>
            <person name="Ruiz-Trillo I."/>
            <person name="Young S.K."/>
            <person name="Zeng Q."/>
            <person name="Gargeya S."/>
            <person name="Fitzgerald M."/>
            <person name="Haas B."/>
            <person name="Abouelleil A."/>
            <person name="Alvarado L."/>
            <person name="Arachchi H.M."/>
            <person name="Berlin A."/>
            <person name="Chapman S.B."/>
            <person name="Gearin G."/>
            <person name="Goldberg J."/>
            <person name="Griggs A."/>
            <person name="Gujja S."/>
            <person name="Hansen M."/>
            <person name="Heiman D."/>
            <person name="Howarth C."/>
            <person name="Larimer J."/>
            <person name="Lui A."/>
            <person name="MacDonald P.J.P."/>
            <person name="McCowen C."/>
            <person name="Montmayeur A."/>
            <person name="Murphy C."/>
            <person name="Neiman D."/>
            <person name="Pearson M."/>
            <person name="Priest M."/>
            <person name="Roberts A."/>
            <person name="Saif S."/>
            <person name="Shea T."/>
            <person name="Sisk P."/>
            <person name="Stolte C."/>
            <person name="Sykes S."/>
            <person name="Wortman J."/>
            <person name="Nusbaum C."/>
            <person name="Birren B."/>
        </authorList>
    </citation>
    <scope>NUCLEOTIDE SEQUENCE [LARGE SCALE GENOMIC DNA]</scope>
    <source>
        <strain evidence="2 3">ATCC 38327</strain>
    </source>
</reference>
<name>A0A0L0RZ76_ALLM3</name>
<protein>
    <recommendedName>
        <fullName evidence="4">Sel1 repeat protein</fullName>
    </recommendedName>
</protein>
<feature type="compositionally biased region" description="Basic and acidic residues" evidence="1">
    <location>
        <begin position="398"/>
        <end position="412"/>
    </location>
</feature>
<dbReference type="AlphaFoldDB" id="A0A0L0RZ76"/>
<evidence type="ECO:0000256" key="1">
    <source>
        <dbReference type="SAM" id="MobiDB-lite"/>
    </source>
</evidence>
<proteinExistence type="predicted"/>
<dbReference type="Proteomes" id="UP000054350">
    <property type="component" value="Unassembled WGS sequence"/>
</dbReference>
<dbReference type="InterPro" id="IPR052945">
    <property type="entry name" value="Mitotic_Regulator"/>
</dbReference>
<dbReference type="STRING" id="578462.A0A0L0RZ76"/>
<dbReference type="Gene3D" id="1.25.40.10">
    <property type="entry name" value="Tetratricopeptide repeat domain"/>
    <property type="match status" value="3"/>
</dbReference>
<organism evidence="2 3">
    <name type="scientific">Allomyces macrogynus (strain ATCC 38327)</name>
    <name type="common">Allomyces javanicus var. macrogynus</name>
    <dbReference type="NCBI Taxonomy" id="578462"/>
    <lineage>
        <taxon>Eukaryota</taxon>
        <taxon>Fungi</taxon>
        <taxon>Fungi incertae sedis</taxon>
        <taxon>Blastocladiomycota</taxon>
        <taxon>Blastocladiomycetes</taxon>
        <taxon>Blastocladiales</taxon>
        <taxon>Blastocladiaceae</taxon>
        <taxon>Allomyces</taxon>
    </lineage>
</organism>
<dbReference type="eggNOG" id="KOG1550">
    <property type="taxonomic scope" value="Eukaryota"/>
</dbReference>
<dbReference type="PANTHER" id="PTHR43628">
    <property type="entry name" value="ACTIVATOR OF C KINASE PROTEIN 1-RELATED"/>
    <property type="match status" value="1"/>
</dbReference>
<feature type="compositionally biased region" description="Acidic residues" evidence="1">
    <location>
        <begin position="414"/>
        <end position="434"/>
    </location>
</feature>
<evidence type="ECO:0008006" key="4">
    <source>
        <dbReference type="Google" id="ProtNLM"/>
    </source>
</evidence>
<dbReference type="PANTHER" id="PTHR43628:SF1">
    <property type="entry name" value="CHITIN SYNTHASE REGULATORY FACTOR 2-RELATED"/>
    <property type="match status" value="1"/>
</dbReference>
<dbReference type="SMART" id="SM00671">
    <property type="entry name" value="SEL1"/>
    <property type="match status" value="10"/>
</dbReference>
<dbReference type="EMBL" id="GG745329">
    <property type="protein sequence ID" value="KNE55364.1"/>
    <property type="molecule type" value="Genomic_DNA"/>
</dbReference>
<evidence type="ECO:0000313" key="2">
    <source>
        <dbReference type="EMBL" id="KNE55364.1"/>
    </source>
</evidence>
<dbReference type="InterPro" id="IPR006597">
    <property type="entry name" value="Sel1-like"/>
</dbReference>
<feature type="compositionally biased region" description="Basic and acidic residues" evidence="1">
    <location>
        <begin position="435"/>
        <end position="446"/>
    </location>
</feature>
<dbReference type="Pfam" id="PF08238">
    <property type="entry name" value="Sel1"/>
    <property type="match status" value="10"/>
</dbReference>
<feature type="region of interest" description="Disordered" evidence="1">
    <location>
        <begin position="392"/>
        <end position="446"/>
    </location>
</feature>
<gene>
    <name evidence="2" type="ORF">AMAG_01264</name>
</gene>
<evidence type="ECO:0000313" key="3">
    <source>
        <dbReference type="Proteomes" id="UP000054350"/>
    </source>
</evidence>
<dbReference type="OMA" id="AENNHAK"/>
<sequence length="446" mass="48942">MTATALELLNAGHKHYYGENGTAIDLKAAFDAYTKAAALGNAEAIYATSYMEDHEMVPGKKEADYVKAAQGYLKAWEAGRVPMAAAGLAFLYLDGDGVEESKETAQEWFDKALPGLKERSERANPDRAAMYWLANAYLDGDFVDEDVEKALELLQAAAKLGSVEAMCTTGVVYQSNASSEEDLKKAFKWISMAADKNHPVAMCTLADMLLQGVGCDVDADRAKELYQRAYNEFQCTDGLVGLGAMYMEGEGLEKDEAKAIQLWEQAANEGDAEAMFALAQNYLSEENIPKAVPWLEKAGDKGHTVSLNTLGMLNFTGEGIPINVDKAIRLHERAAALKDTDAMYVLGQLYHEGSDQGTGVKKDYAKAMEWYLRGASRGDASSMHAISEMYEKGQGVAKSEEKAREWAERAEAAADSDDEDWEDDDCCDDEDCEGCEDHDHDEHDHE</sequence>
<dbReference type="VEuPathDB" id="FungiDB:AMAG_01264"/>
<accession>A0A0L0RZ76</accession>
<reference evidence="3" key="2">
    <citation type="submission" date="2009-11" db="EMBL/GenBank/DDBJ databases">
        <title>The Genome Sequence of Allomyces macrogynus strain ATCC 38327.</title>
        <authorList>
            <consortium name="The Broad Institute Genome Sequencing Platform"/>
            <person name="Russ C."/>
            <person name="Cuomo C."/>
            <person name="Shea T."/>
            <person name="Young S.K."/>
            <person name="Zeng Q."/>
            <person name="Koehrsen M."/>
            <person name="Haas B."/>
            <person name="Borodovsky M."/>
            <person name="Guigo R."/>
            <person name="Alvarado L."/>
            <person name="Berlin A."/>
            <person name="Borenstein D."/>
            <person name="Chen Z."/>
            <person name="Engels R."/>
            <person name="Freedman E."/>
            <person name="Gellesch M."/>
            <person name="Goldberg J."/>
            <person name="Griggs A."/>
            <person name="Gujja S."/>
            <person name="Heiman D."/>
            <person name="Hepburn T."/>
            <person name="Howarth C."/>
            <person name="Jen D."/>
            <person name="Larson L."/>
            <person name="Lewis B."/>
            <person name="Mehta T."/>
            <person name="Park D."/>
            <person name="Pearson M."/>
            <person name="Roberts A."/>
            <person name="Saif S."/>
            <person name="Shenoy N."/>
            <person name="Sisk P."/>
            <person name="Stolte C."/>
            <person name="Sykes S."/>
            <person name="Walk T."/>
            <person name="White J."/>
            <person name="Yandava C."/>
            <person name="Burger G."/>
            <person name="Gray M.W."/>
            <person name="Holland P.W.H."/>
            <person name="King N."/>
            <person name="Lang F.B.F."/>
            <person name="Roger A.J."/>
            <person name="Ruiz-Trillo I."/>
            <person name="Lander E."/>
            <person name="Nusbaum C."/>
        </authorList>
    </citation>
    <scope>NUCLEOTIDE SEQUENCE [LARGE SCALE GENOMIC DNA]</scope>
    <source>
        <strain evidence="3">ATCC 38327</strain>
    </source>
</reference>
<keyword evidence="3" id="KW-1185">Reference proteome</keyword>
<dbReference type="OrthoDB" id="272077at2759"/>